<evidence type="ECO:0000313" key="2">
    <source>
        <dbReference type="Proteomes" id="UP001596263"/>
    </source>
</evidence>
<dbReference type="Gene3D" id="3.10.450.50">
    <property type="match status" value="1"/>
</dbReference>
<gene>
    <name evidence="1" type="ORF">ACFPQ9_22920</name>
</gene>
<dbReference type="EMBL" id="JBHSKM010000016">
    <property type="protein sequence ID" value="MFC5216699.1"/>
    <property type="molecule type" value="Genomic_DNA"/>
</dbReference>
<accession>A0ABW0CLJ3</accession>
<comment type="caution">
    <text evidence="1">The sequence shown here is derived from an EMBL/GenBank/DDBJ whole genome shotgun (WGS) entry which is preliminary data.</text>
</comment>
<protein>
    <submittedName>
        <fullName evidence="1">Nuclear transport factor 2 family protein</fullName>
    </submittedName>
</protein>
<dbReference type="InterPro" id="IPR032710">
    <property type="entry name" value="NTF2-like_dom_sf"/>
</dbReference>
<name>A0ABW0CLJ3_STRCD</name>
<dbReference type="Proteomes" id="UP001596263">
    <property type="component" value="Unassembled WGS sequence"/>
</dbReference>
<sequence length="112" mass="12566">MQKNQEIPEIEEFVGEYFAAATDAARERYFSLFDDAVVVHDDGRSHHGLAAVRRWRDEVPSVHYDLREVTGTRTALRAVAEVGGDFPGSPVTLCFTFERDAQGKITRLDIAP</sequence>
<keyword evidence="2" id="KW-1185">Reference proteome</keyword>
<proteinExistence type="predicted"/>
<evidence type="ECO:0000313" key="1">
    <source>
        <dbReference type="EMBL" id="MFC5216699.1"/>
    </source>
</evidence>
<organism evidence="1 2">
    <name type="scientific">Streptomyces coerulescens</name>
    <dbReference type="NCBI Taxonomy" id="29304"/>
    <lineage>
        <taxon>Bacteria</taxon>
        <taxon>Bacillati</taxon>
        <taxon>Actinomycetota</taxon>
        <taxon>Actinomycetes</taxon>
        <taxon>Kitasatosporales</taxon>
        <taxon>Streptomycetaceae</taxon>
        <taxon>Streptomyces</taxon>
    </lineage>
</organism>
<reference evidence="2" key="1">
    <citation type="journal article" date="2019" name="Int. J. Syst. Evol. Microbiol.">
        <title>The Global Catalogue of Microorganisms (GCM) 10K type strain sequencing project: providing services to taxonomists for standard genome sequencing and annotation.</title>
        <authorList>
            <consortium name="The Broad Institute Genomics Platform"/>
            <consortium name="The Broad Institute Genome Sequencing Center for Infectious Disease"/>
            <person name="Wu L."/>
            <person name="Ma J."/>
        </authorList>
    </citation>
    <scope>NUCLEOTIDE SEQUENCE [LARGE SCALE GENOMIC DNA]</scope>
    <source>
        <strain evidence="2">KCTC 42586</strain>
    </source>
</reference>
<dbReference type="SUPFAM" id="SSF54427">
    <property type="entry name" value="NTF2-like"/>
    <property type="match status" value="1"/>
</dbReference>
<dbReference type="RefSeq" id="WP_380856178.1">
    <property type="nucleotide sequence ID" value="NZ_JBHSKM010000016.1"/>
</dbReference>